<evidence type="ECO:0000313" key="1">
    <source>
        <dbReference type="EMBL" id="CAH1448681.1"/>
    </source>
</evidence>
<reference evidence="1 2" key="1">
    <citation type="submission" date="2022-01" db="EMBL/GenBank/DDBJ databases">
        <authorList>
            <person name="Xiong W."/>
            <person name="Schranz E."/>
        </authorList>
    </citation>
    <scope>NUCLEOTIDE SEQUENCE [LARGE SCALE GENOMIC DNA]</scope>
</reference>
<proteinExistence type="predicted"/>
<sequence length="69" mass="7841">MTSNEDLLARNFDTRVAFIFLDLSGMKIAVALWDSFALKLNTYISQHHNETAPVIIWPNSKLGWSASSW</sequence>
<protein>
    <submittedName>
        <fullName evidence="1">Uncharacterized protein</fullName>
    </submittedName>
</protein>
<gene>
    <name evidence="1" type="ORF">LVIROSA_LOCUS34208</name>
</gene>
<keyword evidence="2" id="KW-1185">Reference proteome</keyword>
<organism evidence="1 2">
    <name type="scientific">Lactuca virosa</name>
    <dbReference type="NCBI Taxonomy" id="75947"/>
    <lineage>
        <taxon>Eukaryota</taxon>
        <taxon>Viridiplantae</taxon>
        <taxon>Streptophyta</taxon>
        <taxon>Embryophyta</taxon>
        <taxon>Tracheophyta</taxon>
        <taxon>Spermatophyta</taxon>
        <taxon>Magnoliopsida</taxon>
        <taxon>eudicotyledons</taxon>
        <taxon>Gunneridae</taxon>
        <taxon>Pentapetalae</taxon>
        <taxon>asterids</taxon>
        <taxon>campanulids</taxon>
        <taxon>Asterales</taxon>
        <taxon>Asteraceae</taxon>
        <taxon>Cichorioideae</taxon>
        <taxon>Cichorieae</taxon>
        <taxon>Lactucinae</taxon>
        <taxon>Lactuca</taxon>
    </lineage>
</organism>
<name>A0AAU9PER5_9ASTR</name>
<dbReference type="Proteomes" id="UP001157418">
    <property type="component" value="Unassembled WGS sequence"/>
</dbReference>
<comment type="caution">
    <text evidence="1">The sequence shown here is derived from an EMBL/GenBank/DDBJ whole genome shotgun (WGS) entry which is preliminary data.</text>
</comment>
<evidence type="ECO:0000313" key="2">
    <source>
        <dbReference type="Proteomes" id="UP001157418"/>
    </source>
</evidence>
<dbReference type="AlphaFoldDB" id="A0AAU9PER5"/>
<dbReference type="EMBL" id="CAKMRJ010005634">
    <property type="protein sequence ID" value="CAH1448681.1"/>
    <property type="molecule type" value="Genomic_DNA"/>
</dbReference>
<accession>A0AAU9PER5</accession>